<accession>W4G2Y3</accession>
<dbReference type="AlphaFoldDB" id="W4G2Y3"/>
<dbReference type="GeneID" id="20813353"/>
<dbReference type="RefSeq" id="XP_009836558.1">
    <property type="nucleotide sequence ID" value="XM_009838256.1"/>
</dbReference>
<protein>
    <submittedName>
        <fullName evidence="1">Uncharacterized protein</fullName>
    </submittedName>
</protein>
<sequence>MSYTELTVRFASLRRRRAEIQAKAASVMQLHVDETTNDRKASHVLHSGMRPQDMVHTFHMLRQRRLALQAKRQQVMALHDLPLYAGPASKDRAGNILGKRKERCYEADVQKAAKTTSSCNFIN</sequence>
<name>W4G2Y3_APHAT</name>
<gene>
    <name evidence="1" type="ORF">H257_11357</name>
</gene>
<organism evidence="1">
    <name type="scientific">Aphanomyces astaci</name>
    <name type="common">Crayfish plague agent</name>
    <dbReference type="NCBI Taxonomy" id="112090"/>
    <lineage>
        <taxon>Eukaryota</taxon>
        <taxon>Sar</taxon>
        <taxon>Stramenopiles</taxon>
        <taxon>Oomycota</taxon>
        <taxon>Saprolegniomycetes</taxon>
        <taxon>Saprolegniales</taxon>
        <taxon>Verrucalvaceae</taxon>
        <taxon>Aphanomyces</taxon>
    </lineage>
</organism>
<evidence type="ECO:0000313" key="1">
    <source>
        <dbReference type="EMBL" id="ETV74045.1"/>
    </source>
</evidence>
<reference evidence="1" key="1">
    <citation type="submission" date="2013-12" db="EMBL/GenBank/DDBJ databases">
        <title>The Genome Sequence of Aphanomyces astaci APO3.</title>
        <authorList>
            <consortium name="The Broad Institute Genomics Platform"/>
            <person name="Russ C."/>
            <person name="Tyler B."/>
            <person name="van West P."/>
            <person name="Dieguez-Uribeondo J."/>
            <person name="Young S.K."/>
            <person name="Zeng Q."/>
            <person name="Gargeya S."/>
            <person name="Fitzgerald M."/>
            <person name="Abouelleil A."/>
            <person name="Alvarado L."/>
            <person name="Chapman S.B."/>
            <person name="Gainer-Dewar J."/>
            <person name="Goldberg J."/>
            <person name="Griggs A."/>
            <person name="Gujja S."/>
            <person name="Hansen M."/>
            <person name="Howarth C."/>
            <person name="Imamovic A."/>
            <person name="Ireland A."/>
            <person name="Larimer J."/>
            <person name="McCowan C."/>
            <person name="Murphy C."/>
            <person name="Pearson M."/>
            <person name="Poon T.W."/>
            <person name="Priest M."/>
            <person name="Roberts A."/>
            <person name="Saif S."/>
            <person name="Shea T."/>
            <person name="Sykes S."/>
            <person name="Wortman J."/>
            <person name="Nusbaum C."/>
            <person name="Birren B."/>
        </authorList>
    </citation>
    <scope>NUCLEOTIDE SEQUENCE [LARGE SCALE GENOMIC DNA]</scope>
    <source>
        <strain evidence="1">APO3</strain>
    </source>
</reference>
<proteinExistence type="predicted"/>
<dbReference type="VEuPathDB" id="FungiDB:H257_11357"/>
<dbReference type="EMBL" id="KI913146">
    <property type="protein sequence ID" value="ETV74045.1"/>
    <property type="molecule type" value="Genomic_DNA"/>
</dbReference>